<keyword evidence="1" id="KW-1133">Transmembrane helix</keyword>
<accession>A0AAW9K1G2</accession>
<comment type="caution">
    <text evidence="2">The sequence shown here is derived from an EMBL/GenBank/DDBJ whole genome shotgun (WGS) entry which is preliminary data.</text>
</comment>
<feature type="transmembrane region" description="Helical" evidence="1">
    <location>
        <begin position="124"/>
        <end position="140"/>
    </location>
</feature>
<feature type="transmembrane region" description="Helical" evidence="1">
    <location>
        <begin position="74"/>
        <end position="91"/>
    </location>
</feature>
<feature type="transmembrane region" description="Helical" evidence="1">
    <location>
        <begin position="152"/>
        <end position="174"/>
    </location>
</feature>
<feature type="transmembrane region" description="Helical" evidence="1">
    <location>
        <begin position="226"/>
        <end position="246"/>
    </location>
</feature>
<evidence type="ECO:0000256" key="1">
    <source>
        <dbReference type="SAM" id="Phobius"/>
    </source>
</evidence>
<feature type="transmembrane region" description="Helical" evidence="1">
    <location>
        <begin position="258"/>
        <end position="280"/>
    </location>
</feature>
<name>A0AAW9K1G2_CARML</name>
<dbReference type="AlphaFoldDB" id="A0AAW9K1G2"/>
<dbReference type="Proteomes" id="UP001290462">
    <property type="component" value="Unassembled WGS sequence"/>
</dbReference>
<feature type="transmembrane region" description="Helical" evidence="1">
    <location>
        <begin position="292"/>
        <end position="308"/>
    </location>
</feature>
<keyword evidence="1" id="KW-0812">Transmembrane</keyword>
<evidence type="ECO:0000313" key="3">
    <source>
        <dbReference type="Proteomes" id="UP001290462"/>
    </source>
</evidence>
<keyword evidence="1" id="KW-0472">Membrane</keyword>
<protein>
    <recommendedName>
        <fullName evidence="4">Glycosyltransferase RgtA/B/C/D-like domain-containing protein</fullName>
    </recommendedName>
</protein>
<evidence type="ECO:0008006" key="4">
    <source>
        <dbReference type="Google" id="ProtNLM"/>
    </source>
</evidence>
<feature type="transmembrane region" description="Helical" evidence="1">
    <location>
        <begin position="194"/>
        <end position="214"/>
    </location>
</feature>
<reference evidence="2" key="1">
    <citation type="submission" date="2023-08" db="EMBL/GenBank/DDBJ databases">
        <title>Genomic characterization of piscicolin 126 produced by Carnobacterium maltaromaticum CM22 strain isolated from salmon (Salmo salar).</title>
        <authorList>
            <person name="Gonzalez-Gragera E."/>
            <person name="Garcia-Lopez J.D."/>
            <person name="Teso-Perez C."/>
            <person name="Gimenez-Hernandez I."/>
            <person name="Peralta-Sanchez J.M."/>
            <person name="Valdivia E."/>
            <person name="Montalban-Lopez M."/>
            <person name="Martin-Platero A.M."/>
            <person name="Banos A."/>
            <person name="Martinez-Bueno M."/>
        </authorList>
    </citation>
    <scope>NUCLEOTIDE SEQUENCE</scope>
    <source>
        <strain evidence="2">CM22</strain>
    </source>
</reference>
<organism evidence="2 3">
    <name type="scientific">Carnobacterium maltaromaticum</name>
    <name type="common">Carnobacterium piscicola</name>
    <dbReference type="NCBI Taxonomy" id="2751"/>
    <lineage>
        <taxon>Bacteria</taxon>
        <taxon>Bacillati</taxon>
        <taxon>Bacillota</taxon>
        <taxon>Bacilli</taxon>
        <taxon>Lactobacillales</taxon>
        <taxon>Carnobacteriaceae</taxon>
        <taxon>Carnobacterium</taxon>
    </lineage>
</organism>
<proteinExistence type="predicted"/>
<feature type="transmembrane region" description="Helical" evidence="1">
    <location>
        <begin position="344"/>
        <end position="363"/>
    </location>
</feature>
<dbReference type="RefSeq" id="WP_322809281.1">
    <property type="nucleotide sequence ID" value="NZ_JAVBVO010000003.1"/>
</dbReference>
<sequence length="487" mass="57082">MNKQKKNIVIMVIEVLIAAMSISSYSLWTDEGIRLHAIVFGNLKEVVHYGLADKQLFFVLKQYLWTSLVGTSEIATRSLNLLFVWMIIYYLNKILRKRNIDPSYGLLLFISPMFVYYMNDAGPYIILLAYSLAFLYYVFFDDTFNSKRTIFIINLIFLLGVGTHFIFGFVYLMYLVKVIYEAYKKQLKFKQHFIMGLFFSPLYLTLLVFYMKAIESGASRGWEPPTVSNILFVVYSFIGSAGLSLSRNEIRAGHFEDIHLHQLVLPGLLVILTGILLWMAIKNRALILKTHALMLSGTLVYGVVFYLFSYKWHFHFWDRHFIMAYAVFMILLIEVISQLSKKRVIKVIVSLISILFILSSLQLRFNPYYGKDNYKATIDYLLDSEKSVILYQGDWKVSNYYGIEALNFEDYQNKKSDKDTNGLYYVVDIRNKTAREIKEIASNYSQDKIIIAFNEKYDAKQAVKVYKKQKRYHQQSYNTFTIFEKNR</sequence>
<feature type="transmembrane region" description="Helical" evidence="1">
    <location>
        <begin position="7"/>
        <end position="28"/>
    </location>
</feature>
<feature type="transmembrane region" description="Helical" evidence="1">
    <location>
        <begin position="320"/>
        <end position="337"/>
    </location>
</feature>
<dbReference type="EMBL" id="JAVBVO010000003">
    <property type="protein sequence ID" value="MDZ5759566.1"/>
    <property type="molecule type" value="Genomic_DNA"/>
</dbReference>
<evidence type="ECO:0000313" key="2">
    <source>
        <dbReference type="EMBL" id="MDZ5759566.1"/>
    </source>
</evidence>
<gene>
    <name evidence="2" type="ORF">RAK27_12955</name>
</gene>